<accession>A0AAW2DHE6</accession>
<dbReference type="PANTHER" id="PTHR31170:SF9">
    <property type="entry name" value="PROTEIN, PUTATIVE (DUF247)-RELATED"/>
    <property type="match status" value="1"/>
</dbReference>
<dbReference type="InterPro" id="IPR004158">
    <property type="entry name" value="DUF247_pln"/>
</dbReference>
<organism evidence="1 2">
    <name type="scientific">Lithocarpus litseifolius</name>
    <dbReference type="NCBI Taxonomy" id="425828"/>
    <lineage>
        <taxon>Eukaryota</taxon>
        <taxon>Viridiplantae</taxon>
        <taxon>Streptophyta</taxon>
        <taxon>Embryophyta</taxon>
        <taxon>Tracheophyta</taxon>
        <taxon>Spermatophyta</taxon>
        <taxon>Magnoliopsida</taxon>
        <taxon>eudicotyledons</taxon>
        <taxon>Gunneridae</taxon>
        <taxon>Pentapetalae</taxon>
        <taxon>rosids</taxon>
        <taxon>fabids</taxon>
        <taxon>Fagales</taxon>
        <taxon>Fagaceae</taxon>
        <taxon>Lithocarpus</taxon>
    </lineage>
</organism>
<keyword evidence="2" id="KW-1185">Reference proteome</keyword>
<sequence>MFESSKRPFSIKGLISTVPDHLRKLNEQAFTPRLISVGPIHFSNVKLQNMSQYKVRFYNFQWMSLENLNPKNFNGEIEHFADLIRIFHLSSPLPGRSIGVEKLLYTATQLHGAGVKFKVSSNKSLLDIKCDLKDGVLEIPSLMLHDETVDLIQNLIVLEQSRFMGKADITDYFVILDFLINTTKDMDLLCEKGILVNYLGDSTAATSAFNNINTNILLNDMNSDY</sequence>
<dbReference type="AlphaFoldDB" id="A0AAW2DHE6"/>
<dbReference type="PANTHER" id="PTHR31170">
    <property type="entry name" value="BNAC04G53230D PROTEIN"/>
    <property type="match status" value="1"/>
</dbReference>
<protein>
    <submittedName>
        <fullName evidence="1">Uncharacterized protein</fullName>
    </submittedName>
</protein>
<gene>
    <name evidence="1" type="ORF">SO802_011061</name>
</gene>
<dbReference type="Pfam" id="PF03140">
    <property type="entry name" value="DUF247"/>
    <property type="match status" value="2"/>
</dbReference>
<dbReference type="Proteomes" id="UP001459277">
    <property type="component" value="Unassembled WGS sequence"/>
</dbReference>
<evidence type="ECO:0000313" key="2">
    <source>
        <dbReference type="Proteomes" id="UP001459277"/>
    </source>
</evidence>
<dbReference type="EMBL" id="JAZDWU010000003">
    <property type="protein sequence ID" value="KAL0009559.1"/>
    <property type="molecule type" value="Genomic_DNA"/>
</dbReference>
<evidence type="ECO:0000313" key="1">
    <source>
        <dbReference type="EMBL" id="KAL0009559.1"/>
    </source>
</evidence>
<proteinExistence type="predicted"/>
<reference evidence="1 2" key="1">
    <citation type="submission" date="2024-01" db="EMBL/GenBank/DDBJ databases">
        <title>A telomere-to-telomere, gap-free genome of sweet tea (Lithocarpus litseifolius).</title>
        <authorList>
            <person name="Zhou J."/>
        </authorList>
    </citation>
    <scope>NUCLEOTIDE SEQUENCE [LARGE SCALE GENOMIC DNA]</scope>
    <source>
        <strain evidence="1">Zhou-2022a</strain>
        <tissue evidence="1">Leaf</tissue>
    </source>
</reference>
<comment type="caution">
    <text evidence="1">The sequence shown here is derived from an EMBL/GenBank/DDBJ whole genome shotgun (WGS) entry which is preliminary data.</text>
</comment>
<name>A0AAW2DHE6_9ROSI</name>